<gene>
    <name evidence="2" type="ORF">F9B16_40430</name>
</gene>
<evidence type="ECO:0008006" key="4">
    <source>
        <dbReference type="Google" id="ProtNLM"/>
    </source>
</evidence>
<protein>
    <recommendedName>
        <fullName evidence="4">Tetratricopeptide repeat protein</fullName>
    </recommendedName>
</protein>
<feature type="region of interest" description="Disordered" evidence="1">
    <location>
        <begin position="380"/>
        <end position="405"/>
    </location>
</feature>
<comment type="caution">
    <text evidence="2">The sequence shown here is derived from an EMBL/GenBank/DDBJ whole genome shotgun (WGS) entry which is preliminary data.</text>
</comment>
<feature type="region of interest" description="Disordered" evidence="1">
    <location>
        <begin position="313"/>
        <end position="333"/>
    </location>
</feature>
<evidence type="ECO:0000313" key="3">
    <source>
        <dbReference type="Proteomes" id="UP000483004"/>
    </source>
</evidence>
<keyword evidence="3" id="KW-1185">Reference proteome</keyword>
<dbReference type="Proteomes" id="UP000483004">
    <property type="component" value="Unassembled WGS sequence"/>
</dbReference>
<sequence length="506" mass="53668">MLDRAQLDLLAEARAALPDTRPDLSALVTARLSVASSLLEPDPRRLALATEAVRLGRASGDATALAAALAALCDAQAGPDHCADRRAHATEIIELASGLRNAPLELLGRRLRFVAHLETGAMADAQADALAFGAAAAALRHPRYLWLVPLWRGMWALREGRYDECRLALGEAETIGARAGSANASLLVQTQRWCLLAALGDRDGLAGMLAALDSLEPGGVWPRISRALLLAQLGRTGEARAGLDAVAPLLPGLPRDSEWLPALAQVAETVALAGPHPVASWVRDRLAPYRDLYAVEGFGAAVRGPVAHFLDLLDDRSGGPPGGPPGGPGGGSVFRREGEFWTVRYRGVETRLRDGKGLRDLAKLLAQPGREIAALDLATAASPDRAPAPDPGTGGLHEPSDTGEVLDATARAAYRERLRELEGDPDRAAEREALLEALATAYGLGGRVRRTGSAAERARTAVTSRIRGAVRRIARDDPALGRHLDRSVRTGAFCVYDPDPLEKWTV</sequence>
<evidence type="ECO:0000256" key="1">
    <source>
        <dbReference type="SAM" id="MobiDB-lite"/>
    </source>
</evidence>
<organism evidence="2 3">
    <name type="scientific">Actinomadura montaniterrae</name>
    <dbReference type="NCBI Taxonomy" id="1803903"/>
    <lineage>
        <taxon>Bacteria</taxon>
        <taxon>Bacillati</taxon>
        <taxon>Actinomycetota</taxon>
        <taxon>Actinomycetes</taxon>
        <taxon>Streptosporangiales</taxon>
        <taxon>Thermomonosporaceae</taxon>
        <taxon>Actinomadura</taxon>
    </lineage>
</organism>
<dbReference type="OrthoDB" id="3502641at2"/>
<dbReference type="EMBL" id="WBMR01000203">
    <property type="protein sequence ID" value="KAB2365756.1"/>
    <property type="molecule type" value="Genomic_DNA"/>
</dbReference>
<reference evidence="2 3" key="1">
    <citation type="submission" date="2019-09" db="EMBL/GenBank/DDBJ databases">
        <title>Actinomadura physcomitrii sp. nov., a novel actinomycete isolated from moss [Physcomitrium sphaericum (Ludw) Fuernr].</title>
        <authorList>
            <person name="Liu C."/>
            <person name="Zhuang X."/>
        </authorList>
    </citation>
    <scope>NUCLEOTIDE SEQUENCE [LARGE SCALE GENOMIC DNA]</scope>
    <source>
        <strain evidence="2 3">CYP1-1B</strain>
    </source>
</reference>
<accession>A0A6L3VFT7</accession>
<dbReference type="AlphaFoldDB" id="A0A6L3VFT7"/>
<proteinExistence type="predicted"/>
<evidence type="ECO:0000313" key="2">
    <source>
        <dbReference type="EMBL" id="KAB2365756.1"/>
    </source>
</evidence>
<name>A0A6L3VFT7_9ACTN</name>